<accession>A0ABV1KT63</accession>
<dbReference type="Pfam" id="PF00005">
    <property type="entry name" value="ABC_tran"/>
    <property type="match status" value="1"/>
</dbReference>
<organism evidence="6 7">
    <name type="scientific">Cohnella silvisoli</name>
    <dbReference type="NCBI Taxonomy" id="2873699"/>
    <lineage>
        <taxon>Bacteria</taxon>
        <taxon>Bacillati</taxon>
        <taxon>Bacillota</taxon>
        <taxon>Bacilli</taxon>
        <taxon>Bacillales</taxon>
        <taxon>Paenibacillaceae</taxon>
        <taxon>Cohnella</taxon>
    </lineage>
</organism>
<evidence type="ECO:0000259" key="5">
    <source>
        <dbReference type="PROSITE" id="PS50893"/>
    </source>
</evidence>
<keyword evidence="4 6" id="KW-0067">ATP-binding</keyword>
<comment type="similarity">
    <text evidence="1">Belongs to the ABC transporter superfamily.</text>
</comment>
<evidence type="ECO:0000256" key="4">
    <source>
        <dbReference type="ARBA" id="ARBA00022840"/>
    </source>
</evidence>
<dbReference type="PANTHER" id="PTHR43335">
    <property type="entry name" value="ABC TRANSPORTER, ATP-BINDING PROTEIN"/>
    <property type="match status" value="1"/>
</dbReference>
<name>A0ABV1KT63_9BACL</name>
<evidence type="ECO:0000313" key="7">
    <source>
        <dbReference type="Proteomes" id="UP001493487"/>
    </source>
</evidence>
<dbReference type="RefSeq" id="WP_232184367.1">
    <property type="nucleotide sequence ID" value="NZ_JAIOAP010000002.1"/>
</dbReference>
<dbReference type="InterPro" id="IPR003593">
    <property type="entry name" value="AAA+_ATPase"/>
</dbReference>
<evidence type="ECO:0000256" key="1">
    <source>
        <dbReference type="ARBA" id="ARBA00005417"/>
    </source>
</evidence>
<keyword evidence="3" id="KW-0547">Nucleotide-binding</keyword>
<feature type="domain" description="ABC transporter" evidence="5">
    <location>
        <begin position="5"/>
        <end position="233"/>
    </location>
</feature>
<evidence type="ECO:0000313" key="6">
    <source>
        <dbReference type="EMBL" id="MEQ4483231.1"/>
    </source>
</evidence>
<dbReference type="Proteomes" id="UP001493487">
    <property type="component" value="Unassembled WGS sequence"/>
</dbReference>
<dbReference type="SMART" id="SM00382">
    <property type="entry name" value="AAA"/>
    <property type="match status" value="1"/>
</dbReference>
<dbReference type="InterPro" id="IPR003439">
    <property type="entry name" value="ABC_transporter-like_ATP-bd"/>
</dbReference>
<dbReference type="InterPro" id="IPR027417">
    <property type="entry name" value="P-loop_NTPase"/>
</dbReference>
<evidence type="ECO:0000256" key="3">
    <source>
        <dbReference type="ARBA" id="ARBA00022741"/>
    </source>
</evidence>
<dbReference type="EMBL" id="JASKHM010000006">
    <property type="protein sequence ID" value="MEQ4483231.1"/>
    <property type="molecule type" value="Genomic_DNA"/>
</dbReference>
<dbReference type="Gene3D" id="3.40.50.300">
    <property type="entry name" value="P-loop containing nucleotide triphosphate hydrolases"/>
    <property type="match status" value="1"/>
</dbReference>
<proteinExistence type="inferred from homology"/>
<sequence>MEQIARVTGLTKEYRNKRGIRNIDLELRKGDIYGLLGPNGAGKSTLLKIMTGLIRPDKGTVALFGYNVDNEFENAMRKVGCMIESADFYDYVTASQYLKLVLNFYPEIGLERITEVLGYVGLSPYAGERIRHFSTGMKQKLALAAAVMPNPELVLLDEPTNGLDIEGIVLFRELVKRLSEEKGITFLISSHMIHELEQLCNRVGILQQGKLVQEGEVSELLSGSPSLEHYYIEQLRKAKEGNRDDQPASGNA</sequence>
<reference evidence="6 7" key="1">
    <citation type="journal article" date="2023" name="Genome Announc.">
        <title>Pan-Genome Analyses of the Genus Cohnella and Proposal of the Novel Species Cohnella silvisoli sp. nov., Isolated from Forest Soil.</title>
        <authorList>
            <person name="Wang C."/>
            <person name="Mao L."/>
            <person name="Bao G."/>
            <person name="Zhu H."/>
        </authorList>
    </citation>
    <scope>NUCLEOTIDE SEQUENCE [LARGE SCALE GENOMIC DNA]</scope>
    <source>
        <strain evidence="6 7">NL03-T5-1</strain>
    </source>
</reference>
<dbReference type="PROSITE" id="PS50893">
    <property type="entry name" value="ABC_TRANSPORTER_2"/>
    <property type="match status" value="1"/>
</dbReference>
<dbReference type="PANTHER" id="PTHR43335:SF4">
    <property type="entry name" value="ABC TRANSPORTER, ATP-BINDING PROTEIN"/>
    <property type="match status" value="1"/>
</dbReference>
<protein>
    <submittedName>
        <fullName evidence="6">ABC transporter ATP-binding protein</fullName>
    </submittedName>
</protein>
<gene>
    <name evidence="6" type="ORF">QJS35_12595</name>
</gene>
<comment type="caution">
    <text evidence="6">The sequence shown here is derived from an EMBL/GenBank/DDBJ whole genome shotgun (WGS) entry which is preliminary data.</text>
</comment>
<dbReference type="GO" id="GO:0005524">
    <property type="term" value="F:ATP binding"/>
    <property type="evidence" value="ECO:0007669"/>
    <property type="project" value="UniProtKB-KW"/>
</dbReference>
<evidence type="ECO:0000256" key="2">
    <source>
        <dbReference type="ARBA" id="ARBA00022448"/>
    </source>
</evidence>
<dbReference type="SUPFAM" id="SSF52540">
    <property type="entry name" value="P-loop containing nucleoside triphosphate hydrolases"/>
    <property type="match status" value="1"/>
</dbReference>
<keyword evidence="2" id="KW-0813">Transport</keyword>
<keyword evidence="7" id="KW-1185">Reference proteome</keyword>